<sequence length="312" mass="33023">MNRGRPAHPLPAAVLADVTRVVGVPVAAVDRLTGGSNGGAVRVVLDGRQAAVLKAAPRTHSDQFAQAQRANRVAAHMRERGYPTPAWLGVGATARHVWQLTELVDAAPAAALTPPLIEQLMGVIALQAGQASEPYDHWRYAWRVATGSPLTAGRGDDTPEQTRLRRSIATLPEYSPDVAALVARLRALSARVPAPSQAPDMVHADLATPTNVLVGAGAVVAVVDIGNAGSGTRATDLTSLVWYTCTDPQLAEVRARLWTALLDAVGPDQAAVLTAAHILHMLELPVRHRWPTLVAAVVDRGHRVIDELTTLS</sequence>
<proteinExistence type="predicted"/>
<dbReference type="AlphaFoldDB" id="A0A849ABM4"/>
<organism evidence="2 3">
    <name type="scientific">Nakamurella aerolata</name>
    <dbReference type="NCBI Taxonomy" id="1656892"/>
    <lineage>
        <taxon>Bacteria</taxon>
        <taxon>Bacillati</taxon>
        <taxon>Actinomycetota</taxon>
        <taxon>Actinomycetes</taxon>
        <taxon>Nakamurellales</taxon>
        <taxon>Nakamurellaceae</taxon>
        <taxon>Nakamurella</taxon>
    </lineage>
</organism>
<evidence type="ECO:0000313" key="3">
    <source>
        <dbReference type="Proteomes" id="UP000562984"/>
    </source>
</evidence>
<dbReference type="Pfam" id="PF01636">
    <property type="entry name" value="APH"/>
    <property type="match status" value="1"/>
</dbReference>
<dbReference type="InterPro" id="IPR011009">
    <property type="entry name" value="Kinase-like_dom_sf"/>
</dbReference>
<dbReference type="RefSeq" id="WP_171197961.1">
    <property type="nucleotide sequence ID" value="NZ_JABEND010000001.1"/>
</dbReference>
<dbReference type="Gene3D" id="3.90.1200.10">
    <property type="match status" value="1"/>
</dbReference>
<dbReference type="GO" id="GO:0016740">
    <property type="term" value="F:transferase activity"/>
    <property type="evidence" value="ECO:0007669"/>
    <property type="project" value="UniProtKB-KW"/>
</dbReference>
<keyword evidence="3" id="KW-1185">Reference proteome</keyword>
<reference evidence="2 3" key="1">
    <citation type="submission" date="2020-05" db="EMBL/GenBank/DDBJ databases">
        <title>Nakamurella sp. DB0629 isolated from air conditioner.</title>
        <authorList>
            <person name="Kim D.H."/>
            <person name="Kim D.-U."/>
        </authorList>
    </citation>
    <scope>NUCLEOTIDE SEQUENCE [LARGE SCALE GENOMIC DNA]</scope>
    <source>
        <strain evidence="2 3">DB0629</strain>
    </source>
</reference>
<dbReference type="EMBL" id="JABEND010000001">
    <property type="protein sequence ID" value="NNG34302.1"/>
    <property type="molecule type" value="Genomic_DNA"/>
</dbReference>
<comment type="caution">
    <text evidence="2">The sequence shown here is derived from an EMBL/GenBank/DDBJ whole genome shotgun (WGS) entry which is preliminary data.</text>
</comment>
<evidence type="ECO:0000259" key="1">
    <source>
        <dbReference type="Pfam" id="PF01636"/>
    </source>
</evidence>
<protein>
    <submittedName>
        <fullName evidence="2">Phosphotransferase</fullName>
    </submittedName>
</protein>
<evidence type="ECO:0000313" key="2">
    <source>
        <dbReference type="EMBL" id="NNG34302.1"/>
    </source>
</evidence>
<name>A0A849ABM4_9ACTN</name>
<accession>A0A849ABM4</accession>
<dbReference type="Proteomes" id="UP000562984">
    <property type="component" value="Unassembled WGS sequence"/>
</dbReference>
<dbReference type="SUPFAM" id="SSF56112">
    <property type="entry name" value="Protein kinase-like (PK-like)"/>
    <property type="match status" value="1"/>
</dbReference>
<keyword evidence="2" id="KW-0808">Transferase</keyword>
<gene>
    <name evidence="2" type="ORF">HKD39_00910</name>
</gene>
<feature type="domain" description="Aminoglycoside phosphotransferase" evidence="1">
    <location>
        <begin position="35"/>
        <end position="268"/>
    </location>
</feature>
<dbReference type="InterPro" id="IPR002575">
    <property type="entry name" value="Aminoglycoside_PTrfase"/>
</dbReference>